<proteinExistence type="predicted"/>
<accession>A0A1B0AV96</accession>
<name>A0A1B0AV96_9MUSC</name>
<evidence type="ECO:0000256" key="1">
    <source>
        <dbReference type="SAM" id="MobiDB-lite"/>
    </source>
</evidence>
<feature type="region of interest" description="Disordered" evidence="1">
    <location>
        <begin position="31"/>
        <end position="61"/>
    </location>
</feature>
<dbReference type="VEuPathDB" id="VectorBase:GPPI009861"/>
<protein>
    <submittedName>
        <fullName evidence="2">Uncharacterized protein</fullName>
    </submittedName>
</protein>
<reference evidence="2" key="2">
    <citation type="submission" date="2020-05" db="UniProtKB">
        <authorList>
            <consortium name="EnsemblMetazoa"/>
        </authorList>
    </citation>
    <scope>IDENTIFICATION</scope>
    <source>
        <strain evidence="2">IAEA</strain>
    </source>
</reference>
<evidence type="ECO:0000313" key="2">
    <source>
        <dbReference type="EnsemblMetazoa" id="GPPI009861-PA"/>
    </source>
</evidence>
<organism evidence="2 3">
    <name type="scientific">Glossina palpalis gambiensis</name>
    <dbReference type="NCBI Taxonomy" id="67801"/>
    <lineage>
        <taxon>Eukaryota</taxon>
        <taxon>Metazoa</taxon>
        <taxon>Ecdysozoa</taxon>
        <taxon>Arthropoda</taxon>
        <taxon>Hexapoda</taxon>
        <taxon>Insecta</taxon>
        <taxon>Pterygota</taxon>
        <taxon>Neoptera</taxon>
        <taxon>Endopterygota</taxon>
        <taxon>Diptera</taxon>
        <taxon>Brachycera</taxon>
        <taxon>Muscomorpha</taxon>
        <taxon>Hippoboscoidea</taxon>
        <taxon>Glossinidae</taxon>
        <taxon>Glossina</taxon>
    </lineage>
</organism>
<dbReference type="Proteomes" id="UP000092460">
    <property type="component" value="Unassembled WGS sequence"/>
</dbReference>
<keyword evidence="3" id="KW-1185">Reference proteome</keyword>
<feature type="compositionally biased region" description="Acidic residues" evidence="1">
    <location>
        <begin position="34"/>
        <end position="57"/>
    </location>
</feature>
<dbReference type="EMBL" id="JXJN01004106">
    <property type="status" value="NOT_ANNOTATED_CDS"/>
    <property type="molecule type" value="Genomic_DNA"/>
</dbReference>
<dbReference type="AlphaFoldDB" id="A0A1B0AV96"/>
<sequence>MTQQFSSSIGGVGKVRMEYIFASRMAEREACMVDGDDDDDDDSDDNDDDNDDDDDIDNNGNGRFSTRIQAAFKSDANIANQIAKQLLAGIQSSSWRLCNAYVRKECSDLQLRKYFQLETQWWHNLELRSPTVKDVNSENTLSDHQMILTIIQCLLDKLAYRQQAL</sequence>
<evidence type="ECO:0000313" key="3">
    <source>
        <dbReference type="Proteomes" id="UP000092460"/>
    </source>
</evidence>
<reference evidence="3" key="1">
    <citation type="submission" date="2015-01" db="EMBL/GenBank/DDBJ databases">
        <authorList>
            <person name="Aksoy S."/>
            <person name="Warren W."/>
            <person name="Wilson R.K."/>
        </authorList>
    </citation>
    <scope>NUCLEOTIDE SEQUENCE [LARGE SCALE GENOMIC DNA]</scope>
    <source>
        <strain evidence="3">IAEA</strain>
    </source>
</reference>
<dbReference type="EnsemblMetazoa" id="GPPI009861-RA">
    <property type="protein sequence ID" value="GPPI009861-PA"/>
    <property type="gene ID" value="GPPI009861"/>
</dbReference>